<keyword evidence="2" id="KW-1185">Reference proteome</keyword>
<feature type="domain" description="C2H2-type" evidence="1">
    <location>
        <begin position="25"/>
        <end position="48"/>
    </location>
</feature>
<dbReference type="WBParaSite" id="Minc3s03792g34827">
    <property type="protein sequence ID" value="Minc3s03792g34827"/>
    <property type="gene ID" value="Minc3s03792g34827"/>
</dbReference>
<evidence type="ECO:0000313" key="3">
    <source>
        <dbReference type="WBParaSite" id="Minc3s03792g34827"/>
    </source>
</evidence>
<reference evidence="3 4" key="1">
    <citation type="submission" date="2022-11" db="UniProtKB">
        <authorList>
            <consortium name="WormBaseParasite"/>
        </authorList>
    </citation>
    <scope>IDENTIFICATION</scope>
</reference>
<proteinExistence type="predicted"/>
<accession>A0A914N8W6</accession>
<evidence type="ECO:0000313" key="4">
    <source>
        <dbReference type="WBParaSite" id="Minc3s11234g44740"/>
    </source>
</evidence>
<dbReference type="InterPro" id="IPR013087">
    <property type="entry name" value="Znf_C2H2_type"/>
</dbReference>
<dbReference type="WBParaSite" id="Minc3s11234g44740">
    <property type="protein sequence ID" value="Minc3s11234g44740"/>
    <property type="gene ID" value="Minc3s11234g44740"/>
</dbReference>
<name>A0A914N8W6_MELIC</name>
<dbReference type="AlphaFoldDB" id="A0A914N8W6"/>
<evidence type="ECO:0000313" key="2">
    <source>
        <dbReference type="Proteomes" id="UP000887563"/>
    </source>
</evidence>
<evidence type="ECO:0000259" key="1">
    <source>
        <dbReference type="PROSITE" id="PS00028"/>
    </source>
</evidence>
<dbReference type="PROSITE" id="PS00028">
    <property type="entry name" value="ZINC_FINGER_C2H2_1"/>
    <property type="match status" value="1"/>
</dbReference>
<organism evidence="2 3">
    <name type="scientific">Meloidogyne incognita</name>
    <name type="common">Southern root-knot nematode worm</name>
    <name type="synonym">Oxyuris incognita</name>
    <dbReference type="NCBI Taxonomy" id="6306"/>
    <lineage>
        <taxon>Eukaryota</taxon>
        <taxon>Metazoa</taxon>
        <taxon>Ecdysozoa</taxon>
        <taxon>Nematoda</taxon>
        <taxon>Chromadorea</taxon>
        <taxon>Rhabditida</taxon>
        <taxon>Tylenchina</taxon>
        <taxon>Tylenchomorpha</taxon>
        <taxon>Tylenchoidea</taxon>
        <taxon>Meloidogynidae</taxon>
        <taxon>Meloidogyninae</taxon>
        <taxon>Meloidogyne</taxon>
        <taxon>Meloidogyne incognita group</taxon>
    </lineage>
</organism>
<dbReference type="Proteomes" id="UP000887563">
    <property type="component" value="Unplaced"/>
</dbReference>
<sequence length="94" mass="11364">MRKILTYRTPYAHEKLHDDHSYYRCPYFNCLNRYEHPSSLYNHVYKAHGEEFWEKIKDFRNANNVKNYGLIRMDESGNFSLTPDNAGSTIYYDQ</sequence>
<protein>
    <submittedName>
        <fullName evidence="3 4">C2H2-type domain-containing protein</fullName>
    </submittedName>
</protein>